<sequence>MRNKNGFSNLYLVLVFIVLYAPIFYLMYYSFNSGGTMHKFEGFTLDYYREVVQDKRLIIIVINTLVIALLSSAIATLIAIIGALAIKSVQNRRAKNTLLSLNNVLIVSPDVIIGASFLILFTIAG</sequence>
<feature type="transmembrane region" description="Helical" evidence="8">
    <location>
        <begin position="98"/>
        <end position="124"/>
    </location>
</feature>
<gene>
    <name evidence="10" type="ORF">BSO21_29100</name>
</gene>
<dbReference type="InterPro" id="IPR000515">
    <property type="entry name" value="MetI-like"/>
</dbReference>
<accession>A0ABX3GGT8</accession>
<feature type="domain" description="ABC transmembrane type-1" evidence="9">
    <location>
        <begin position="61"/>
        <end position="125"/>
    </location>
</feature>
<dbReference type="PANTHER" id="PTHR43848:SF2">
    <property type="entry name" value="PUTRESCINE TRANSPORT SYSTEM PERMEASE PROTEIN POTI"/>
    <property type="match status" value="1"/>
</dbReference>
<dbReference type="InterPro" id="IPR051789">
    <property type="entry name" value="Bact_Polyamine_Transport"/>
</dbReference>
<comment type="caution">
    <text evidence="10">The sequence shown here is derived from an EMBL/GenBank/DDBJ whole genome shotgun (WGS) entry which is preliminary data.</text>
</comment>
<dbReference type="RefSeq" id="WP_370511636.1">
    <property type="nucleotide sequence ID" value="NZ_MPVP01000354.1"/>
</dbReference>
<dbReference type="PANTHER" id="PTHR43848">
    <property type="entry name" value="PUTRESCINE TRANSPORT SYSTEM PERMEASE PROTEIN POTI"/>
    <property type="match status" value="1"/>
</dbReference>
<organism evidence="10 11">
    <name type="scientific">Paenibacillus odorifer</name>
    <dbReference type="NCBI Taxonomy" id="189426"/>
    <lineage>
        <taxon>Bacteria</taxon>
        <taxon>Bacillati</taxon>
        <taxon>Bacillota</taxon>
        <taxon>Bacilli</taxon>
        <taxon>Bacillales</taxon>
        <taxon>Paenibacillaceae</taxon>
        <taxon>Paenibacillus</taxon>
    </lineage>
</organism>
<protein>
    <submittedName>
        <fullName evidence="10">Spermidine/putrescine ABC transporter permease PotC</fullName>
    </submittedName>
</protein>
<feature type="transmembrane region" description="Helical" evidence="8">
    <location>
        <begin position="12"/>
        <end position="31"/>
    </location>
</feature>
<evidence type="ECO:0000256" key="8">
    <source>
        <dbReference type="SAM" id="Phobius"/>
    </source>
</evidence>
<keyword evidence="3" id="KW-0813">Transport</keyword>
<keyword evidence="5 8" id="KW-0812">Transmembrane</keyword>
<comment type="subcellular location">
    <subcellularLocation>
        <location evidence="1">Cell membrane</location>
        <topology evidence="1">Multi-pass membrane protein</topology>
    </subcellularLocation>
</comment>
<evidence type="ECO:0000256" key="3">
    <source>
        <dbReference type="ARBA" id="ARBA00022448"/>
    </source>
</evidence>
<evidence type="ECO:0000313" key="10">
    <source>
        <dbReference type="EMBL" id="OMD10065.1"/>
    </source>
</evidence>
<proteinExistence type="inferred from homology"/>
<reference evidence="10 11" key="1">
    <citation type="submission" date="2016-11" db="EMBL/GenBank/DDBJ databases">
        <title>Paenibacillus species isolates.</title>
        <authorList>
            <person name="Beno S.M."/>
        </authorList>
    </citation>
    <scope>NUCLEOTIDE SEQUENCE [LARGE SCALE GENOMIC DNA]</scope>
    <source>
        <strain evidence="10 11">FSL H7-0433</strain>
    </source>
</reference>
<dbReference type="EMBL" id="MPVP01000354">
    <property type="protein sequence ID" value="OMD10065.1"/>
    <property type="molecule type" value="Genomic_DNA"/>
</dbReference>
<dbReference type="SUPFAM" id="SSF161098">
    <property type="entry name" value="MetI-like"/>
    <property type="match status" value="1"/>
</dbReference>
<evidence type="ECO:0000256" key="5">
    <source>
        <dbReference type="ARBA" id="ARBA00022692"/>
    </source>
</evidence>
<dbReference type="Proteomes" id="UP000187158">
    <property type="component" value="Unassembled WGS sequence"/>
</dbReference>
<comment type="similarity">
    <text evidence="2">Belongs to the binding-protein-dependent transport system permease family. CysTW subfamily.</text>
</comment>
<dbReference type="PROSITE" id="PS50928">
    <property type="entry name" value="ABC_TM1"/>
    <property type="match status" value="1"/>
</dbReference>
<feature type="non-terminal residue" evidence="10">
    <location>
        <position position="125"/>
    </location>
</feature>
<evidence type="ECO:0000256" key="2">
    <source>
        <dbReference type="ARBA" id="ARBA00007069"/>
    </source>
</evidence>
<keyword evidence="7 8" id="KW-0472">Membrane</keyword>
<keyword evidence="11" id="KW-1185">Reference proteome</keyword>
<evidence type="ECO:0000256" key="4">
    <source>
        <dbReference type="ARBA" id="ARBA00022475"/>
    </source>
</evidence>
<dbReference type="InterPro" id="IPR035906">
    <property type="entry name" value="MetI-like_sf"/>
</dbReference>
<evidence type="ECO:0000313" key="11">
    <source>
        <dbReference type="Proteomes" id="UP000187158"/>
    </source>
</evidence>
<evidence type="ECO:0000256" key="6">
    <source>
        <dbReference type="ARBA" id="ARBA00022989"/>
    </source>
</evidence>
<keyword evidence="6 8" id="KW-1133">Transmembrane helix</keyword>
<name>A0ABX3GGT8_9BACL</name>
<feature type="transmembrane region" description="Helical" evidence="8">
    <location>
        <begin position="57"/>
        <end position="86"/>
    </location>
</feature>
<evidence type="ECO:0000256" key="7">
    <source>
        <dbReference type="ARBA" id="ARBA00023136"/>
    </source>
</evidence>
<keyword evidence="4" id="KW-1003">Cell membrane</keyword>
<evidence type="ECO:0000256" key="1">
    <source>
        <dbReference type="ARBA" id="ARBA00004651"/>
    </source>
</evidence>
<dbReference type="Gene3D" id="1.10.3720.10">
    <property type="entry name" value="MetI-like"/>
    <property type="match status" value="1"/>
</dbReference>
<evidence type="ECO:0000259" key="9">
    <source>
        <dbReference type="PROSITE" id="PS50928"/>
    </source>
</evidence>